<dbReference type="Pfam" id="PF07366">
    <property type="entry name" value="SnoaL"/>
    <property type="match status" value="1"/>
</dbReference>
<name>A0A8H5NXD0_9HYPO</name>
<dbReference type="InterPro" id="IPR009959">
    <property type="entry name" value="Cyclase_SnoaL-like"/>
</dbReference>
<evidence type="ECO:0000313" key="3">
    <source>
        <dbReference type="Proteomes" id="UP000546213"/>
    </source>
</evidence>
<feature type="chain" id="PRO_5034471360" description="SnoaL-like domain-containing protein" evidence="1">
    <location>
        <begin position="21"/>
        <end position="368"/>
    </location>
</feature>
<dbReference type="PANTHER" id="PTHR38436">
    <property type="entry name" value="POLYKETIDE CYCLASE SNOAL-LIKE DOMAIN"/>
    <property type="match status" value="1"/>
</dbReference>
<dbReference type="SUPFAM" id="SSF54427">
    <property type="entry name" value="NTF2-like"/>
    <property type="match status" value="2"/>
</dbReference>
<sequence length="368" mass="41288">MLPNLKLVLAFACGAKACGAHFGPSLHHMRAEIKSGNLLKRQTVSQELPTDQNNEKHWTVDQNRRQMQVSDDAFIGRDLAHFNHHENSTMYYTGGVIMNLTQHLEDMRLLYSIYSDGAPHNHDYRISFGEGDWTVALAQVSGTQDGPLPSLQGTLLPPTNKRVHMDLMTIARWNNGWMMEEYLWSDNPLMYRQVGVLPDRPDDDLPDLELNLATPLSTKPGENHVALNKKSAKEADDALNHGKFTVESLNLDHDALIYGLSDVPLNATGYIDWLEQFKSAFSDLRLENQPYKQIIGQGDWTATVAMLSGTHDGNLTLPVYLSEKPILATGKKFNLLHYTIARWQNGKIVGLRVNIDYFGIVAALGIEI</sequence>
<dbReference type="GO" id="GO:0030638">
    <property type="term" value="P:polyketide metabolic process"/>
    <property type="evidence" value="ECO:0007669"/>
    <property type="project" value="InterPro"/>
</dbReference>
<accession>A0A8H5NXD0</accession>
<dbReference type="OrthoDB" id="5398185at2759"/>
<gene>
    <name evidence="2" type="ORF">FPCIR_11270</name>
</gene>
<keyword evidence="3" id="KW-1185">Reference proteome</keyword>
<dbReference type="InterPro" id="IPR032710">
    <property type="entry name" value="NTF2-like_dom_sf"/>
</dbReference>
<comment type="caution">
    <text evidence="2">The sequence shown here is derived from an EMBL/GenBank/DDBJ whole genome shotgun (WGS) entry which is preliminary data.</text>
</comment>
<reference evidence="2 3" key="1">
    <citation type="submission" date="2020-05" db="EMBL/GenBank/DDBJ databases">
        <title>Identification and distribution of gene clusters putatively required for synthesis of sphingolipid metabolism inhibitors in phylogenetically diverse species of the filamentous fungus Fusarium.</title>
        <authorList>
            <person name="Kim H.-S."/>
            <person name="Busman M."/>
            <person name="Brown D.W."/>
            <person name="Divon H."/>
            <person name="Uhlig S."/>
            <person name="Proctor R.H."/>
        </authorList>
    </citation>
    <scope>NUCLEOTIDE SEQUENCE [LARGE SCALE GENOMIC DNA]</scope>
    <source>
        <strain evidence="2 3">NRRL 36939</strain>
    </source>
</reference>
<dbReference type="EMBL" id="JAAOAS010000341">
    <property type="protein sequence ID" value="KAF5579130.1"/>
    <property type="molecule type" value="Genomic_DNA"/>
</dbReference>
<evidence type="ECO:0000313" key="2">
    <source>
        <dbReference type="EMBL" id="KAF5579130.1"/>
    </source>
</evidence>
<keyword evidence="1" id="KW-0732">Signal</keyword>
<dbReference type="Gene3D" id="3.10.450.50">
    <property type="match status" value="2"/>
</dbReference>
<dbReference type="Proteomes" id="UP000546213">
    <property type="component" value="Unassembled WGS sequence"/>
</dbReference>
<proteinExistence type="predicted"/>
<evidence type="ECO:0008006" key="4">
    <source>
        <dbReference type="Google" id="ProtNLM"/>
    </source>
</evidence>
<feature type="signal peptide" evidence="1">
    <location>
        <begin position="1"/>
        <end position="20"/>
    </location>
</feature>
<organism evidence="2 3">
    <name type="scientific">Fusarium pseudocircinatum</name>
    <dbReference type="NCBI Taxonomy" id="56676"/>
    <lineage>
        <taxon>Eukaryota</taxon>
        <taxon>Fungi</taxon>
        <taxon>Dikarya</taxon>
        <taxon>Ascomycota</taxon>
        <taxon>Pezizomycotina</taxon>
        <taxon>Sordariomycetes</taxon>
        <taxon>Hypocreomycetidae</taxon>
        <taxon>Hypocreales</taxon>
        <taxon>Nectriaceae</taxon>
        <taxon>Fusarium</taxon>
        <taxon>Fusarium fujikuroi species complex</taxon>
    </lineage>
</organism>
<protein>
    <recommendedName>
        <fullName evidence="4">SnoaL-like domain-containing protein</fullName>
    </recommendedName>
</protein>
<dbReference type="PANTHER" id="PTHR38436:SF1">
    <property type="entry name" value="ESTER CYCLASE"/>
    <property type="match status" value="1"/>
</dbReference>
<evidence type="ECO:0000256" key="1">
    <source>
        <dbReference type="SAM" id="SignalP"/>
    </source>
</evidence>
<dbReference type="AlphaFoldDB" id="A0A8H5NXD0"/>